<dbReference type="InParanoid" id="A0A3N4KTX6"/>
<reference evidence="1 2" key="1">
    <citation type="journal article" date="2018" name="Nat. Ecol. Evol.">
        <title>Pezizomycetes genomes reveal the molecular basis of ectomycorrhizal truffle lifestyle.</title>
        <authorList>
            <person name="Murat C."/>
            <person name="Payen T."/>
            <person name="Noel B."/>
            <person name="Kuo A."/>
            <person name="Morin E."/>
            <person name="Chen J."/>
            <person name="Kohler A."/>
            <person name="Krizsan K."/>
            <person name="Balestrini R."/>
            <person name="Da Silva C."/>
            <person name="Montanini B."/>
            <person name="Hainaut M."/>
            <person name="Levati E."/>
            <person name="Barry K.W."/>
            <person name="Belfiori B."/>
            <person name="Cichocki N."/>
            <person name="Clum A."/>
            <person name="Dockter R.B."/>
            <person name="Fauchery L."/>
            <person name="Guy J."/>
            <person name="Iotti M."/>
            <person name="Le Tacon F."/>
            <person name="Lindquist E.A."/>
            <person name="Lipzen A."/>
            <person name="Malagnac F."/>
            <person name="Mello A."/>
            <person name="Molinier V."/>
            <person name="Miyauchi S."/>
            <person name="Poulain J."/>
            <person name="Riccioni C."/>
            <person name="Rubini A."/>
            <person name="Sitrit Y."/>
            <person name="Splivallo R."/>
            <person name="Traeger S."/>
            <person name="Wang M."/>
            <person name="Zifcakova L."/>
            <person name="Wipf D."/>
            <person name="Zambonelli A."/>
            <person name="Paolocci F."/>
            <person name="Nowrousian M."/>
            <person name="Ottonello S."/>
            <person name="Baldrian P."/>
            <person name="Spatafora J.W."/>
            <person name="Henrissat B."/>
            <person name="Nagy L.G."/>
            <person name="Aury J.M."/>
            <person name="Wincker P."/>
            <person name="Grigoriev I.V."/>
            <person name="Bonfante P."/>
            <person name="Martin F.M."/>
        </authorList>
    </citation>
    <scope>NUCLEOTIDE SEQUENCE [LARGE SCALE GENOMIC DNA]</scope>
    <source>
        <strain evidence="1 2">CCBAS932</strain>
    </source>
</reference>
<keyword evidence="2" id="KW-1185">Reference proteome</keyword>
<gene>
    <name evidence="1" type="ORF">P167DRAFT_146756</name>
</gene>
<accession>A0A3N4KTX6</accession>
<sequence length="67" mass="7168">MGLLGWHDGVIGLVGMGRGDVCYAPGLSAPLIWFGIGFCKSRMKQWVKLSAPSVCVPVAHKPISKSR</sequence>
<dbReference type="AlphaFoldDB" id="A0A3N4KTX6"/>
<evidence type="ECO:0000313" key="1">
    <source>
        <dbReference type="EMBL" id="RPB12869.1"/>
    </source>
</evidence>
<dbReference type="EMBL" id="ML119126">
    <property type="protein sequence ID" value="RPB12869.1"/>
    <property type="molecule type" value="Genomic_DNA"/>
</dbReference>
<proteinExistence type="predicted"/>
<name>A0A3N4KTX6_9PEZI</name>
<protein>
    <submittedName>
        <fullName evidence="1">Uncharacterized protein</fullName>
    </submittedName>
</protein>
<dbReference type="Proteomes" id="UP000277580">
    <property type="component" value="Unassembled WGS sequence"/>
</dbReference>
<organism evidence="1 2">
    <name type="scientific">Morchella conica CCBAS932</name>
    <dbReference type="NCBI Taxonomy" id="1392247"/>
    <lineage>
        <taxon>Eukaryota</taxon>
        <taxon>Fungi</taxon>
        <taxon>Dikarya</taxon>
        <taxon>Ascomycota</taxon>
        <taxon>Pezizomycotina</taxon>
        <taxon>Pezizomycetes</taxon>
        <taxon>Pezizales</taxon>
        <taxon>Morchellaceae</taxon>
        <taxon>Morchella</taxon>
    </lineage>
</organism>
<evidence type="ECO:0000313" key="2">
    <source>
        <dbReference type="Proteomes" id="UP000277580"/>
    </source>
</evidence>